<evidence type="ECO:0000256" key="9">
    <source>
        <dbReference type="ARBA" id="ARBA00038276"/>
    </source>
</evidence>
<evidence type="ECO:0000256" key="8">
    <source>
        <dbReference type="ARBA" id="ARBA00022842"/>
    </source>
</evidence>
<evidence type="ECO:0000256" key="3">
    <source>
        <dbReference type="ARBA" id="ARBA00022679"/>
    </source>
</evidence>
<dbReference type="Proteomes" id="UP000179243">
    <property type="component" value="Unassembled WGS sequence"/>
</dbReference>
<evidence type="ECO:0000313" key="12">
    <source>
        <dbReference type="Proteomes" id="UP000179243"/>
    </source>
</evidence>
<dbReference type="GO" id="GO:0046872">
    <property type="term" value="F:metal ion binding"/>
    <property type="evidence" value="ECO:0007669"/>
    <property type="project" value="UniProtKB-KW"/>
</dbReference>
<dbReference type="AlphaFoldDB" id="A0A1F7F0X1"/>
<proteinExistence type="inferred from homology"/>
<reference evidence="11 12" key="1">
    <citation type="journal article" date="2016" name="Nat. Commun.">
        <title>Thousands of microbial genomes shed light on interconnected biogeochemical processes in an aquifer system.</title>
        <authorList>
            <person name="Anantharaman K."/>
            <person name="Brown C.T."/>
            <person name="Hug L.A."/>
            <person name="Sharon I."/>
            <person name="Castelle C.J."/>
            <person name="Probst A.J."/>
            <person name="Thomas B.C."/>
            <person name="Singh A."/>
            <person name="Wilkins M.J."/>
            <person name="Karaoz U."/>
            <person name="Brodie E.L."/>
            <person name="Williams K.H."/>
            <person name="Hubbard S.S."/>
            <person name="Banfield J.F."/>
        </authorList>
    </citation>
    <scope>NUCLEOTIDE SEQUENCE [LARGE SCALE GENOMIC DNA]</scope>
</reference>
<dbReference type="PANTHER" id="PTHR33571:SF14">
    <property type="entry name" value="PROTEIN ADENYLYLTRANSFERASE MJ0435-RELATED"/>
    <property type="match status" value="1"/>
</dbReference>
<dbReference type="InterPro" id="IPR052038">
    <property type="entry name" value="Type-VII_TA_antitoxin"/>
</dbReference>
<dbReference type="PANTHER" id="PTHR33571">
    <property type="entry name" value="SSL8005 PROTEIN"/>
    <property type="match status" value="1"/>
</dbReference>
<keyword evidence="6" id="KW-0547">Nucleotide-binding</keyword>
<evidence type="ECO:0000256" key="7">
    <source>
        <dbReference type="ARBA" id="ARBA00022840"/>
    </source>
</evidence>
<dbReference type="Gene3D" id="3.30.460.10">
    <property type="entry name" value="Beta Polymerase, domain 2"/>
    <property type="match status" value="1"/>
</dbReference>
<keyword evidence="8" id="KW-0460">Magnesium</keyword>
<dbReference type="SUPFAM" id="SSF81301">
    <property type="entry name" value="Nucleotidyltransferase"/>
    <property type="match status" value="1"/>
</dbReference>
<evidence type="ECO:0000259" key="10">
    <source>
        <dbReference type="Pfam" id="PF01909"/>
    </source>
</evidence>
<comment type="similarity">
    <text evidence="9">Belongs to the MntA antitoxin family.</text>
</comment>
<keyword evidence="5" id="KW-0479">Metal-binding</keyword>
<comment type="caution">
    <text evidence="11">The sequence shown here is derived from an EMBL/GenBank/DDBJ whole genome shotgun (WGS) entry which is preliminary data.</text>
</comment>
<organism evidence="11 12">
    <name type="scientific">Candidatus Raymondbacteria bacterium RIFOXYD12_FULL_49_13</name>
    <dbReference type="NCBI Taxonomy" id="1817890"/>
    <lineage>
        <taxon>Bacteria</taxon>
        <taxon>Raymondiibacteriota</taxon>
    </lineage>
</organism>
<keyword evidence="2" id="KW-1277">Toxin-antitoxin system</keyword>
<keyword evidence="7" id="KW-0067">ATP-binding</keyword>
<dbReference type="InterPro" id="IPR043519">
    <property type="entry name" value="NT_sf"/>
</dbReference>
<dbReference type="CDD" id="cd05403">
    <property type="entry name" value="NT_KNTase_like"/>
    <property type="match status" value="1"/>
</dbReference>
<evidence type="ECO:0000256" key="1">
    <source>
        <dbReference type="ARBA" id="ARBA00001946"/>
    </source>
</evidence>
<feature type="domain" description="Polymerase nucleotidyl transferase" evidence="10">
    <location>
        <begin position="8"/>
        <end position="77"/>
    </location>
</feature>
<keyword evidence="3" id="KW-0808">Transferase</keyword>
<comment type="cofactor">
    <cofactor evidence="1">
        <name>Mg(2+)</name>
        <dbReference type="ChEBI" id="CHEBI:18420"/>
    </cofactor>
</comment>
<dbReference type="GO" id="GO:0005524">
    <property type="term" value="F:ATP binding"/>
    <property type="evidence" value="ECO:0007669"/>
    <property type="project" value="UniProtKB-KW"/>
</dbReference>
<accession>A0A1F7F0X1</accession>
<evidence type="ECO:0000256" key="4">
    <source>
        <dbReference type="ARBA" id="ARBA00022695"/>
    </source>
</evidence>
<keyword evidence="4" id="KW-0548">Nucleotidyltransferase</keyword>
<gene>
    <name evidence="11" type="ORF">A2519_01225</name>
</gene>
<name>A0A1F7F0X1_UNCRA</name>
<evidence type="ECO:0000256" key="6">
    <source>
        <dbReference type="ARBA" id="ARBA00022741"/>
    </source>
</evidence>
<protein>
    <recommendedName>
        <fullName evidence="10">Polymerase nucleotidyl transferase domain-containing protein</fullName>
    </recommendedName>
</protein>
<dbReference type="EMBL" id="MFYX01000150">
    <property type="protein sequence ID" value="OGK00268.1"/>
    <property type="molecule type" value="Genomic_DNA"/>
</dbReference>
<dbReference type="InterPro" id="IPR002934">
    <property type="entry name" value="Polymerase_NTP_transf_dom"/>
</dbReference>
<sequence length="94" mass="10572">MIRTLHSLLPVLRSKYGVRKMALFGSFASGRPSINSDVDLVVHLAKPIGFAFFEMKEFLEKKTGRRVDMLTKDGVNAIRSRTTVADIKKDLAYV</sequence>
<evidence type="ECO:0000313" key="11">
    <source>
        <dbReference type="EMBL" id="OGK00268.1"/>
    </source>
</evidence>
<dbReference type="GO" id="GO:0016779">
    <property type="term" value="F:nucleotidyltransferase activity"/>
    <property type="evidence" value="ECO:0007669"/>
    <property type="project" value="UniProtKB-KW"/>
</dbReference>
<dbReference type="Pfam" id="PF01909">
    <property type="entry name" value="NTP_transf_2"/>
    <property type="match status" value="1"/>
</dbReference>
<evidence type="ECO:0000256" key="5">
    <source>
        <dbReference type="ARBA" id="ARBA00022723"/>
    </source>
</evidence>
<evidence type="ECO:0000256" key="2">
    <source>
        <dbReference type="ARBA" id="ARBA00022649"/>
    </source>
</evidence>